<feature type="transmembrane region" description="Helical" evidence="1">
    <location>
        <begin position="247"/>
        <end position="267"/>
    </location>
</feature>
<name>A0A1U7IL67_9CYAN</name>
<feature type="transmembrane region" description="Helical" evidence="1">
    <location>
        <begin position="176"/>
        <end position="195"/>
    </location>
</feature>
<feature type="transmembrane region" description="Helical" evidence="1">
    <location>
        <begin position="136"/>
        <end position="156"/>
    </location>
</feature>
<feature type="transmembrane region" description="Helical" evidence="1">
    <location>
        <begin position="202"/>
        <end position="218"/>
    </location>
</feature>
<sequence length="473" mass="53359">MYTEAKVRPKKTKKKGYIQLSTLMLFAFSSAFFPRVLSLIKFPSIINLLHLGIVPWACIFTLTKTKVKDRKQIAAIKELSFALIFFLCVNLASAILNDAGIINVILNYLLLCEHFLLLLTIISLPLTPEKLIGVRAYIIFASITNTVFAYVQRYVLNLHLRRGLEDNIKGVFIGQGAGHVVGSSVALTFGVYYFFTAKNIPIWIRSAMLLATFWHMNMADAKQVLLSFAVGGVLLLFTKFKSIGEALKFLIGGALLGYGFFWCMQNVPAFDAFNTWMRPEIYGPDGEATRLKSVTFRVVPTFYTSFLNPLLGIGPGHTVTRLGGWMLEEYQDLLAPLGPTIHPASKTVWLEVAKSWLGDQSSMFSPLFGWAGIWGDLGLLGLGSFLYIWFVVLRRLCINDISKLFVFTICAFGLVFSQMEEPGYMLHVTTLIGVMWHEHQCERKMKPGESLDQLIIQRPKSIKDWIKYLLRMS</sequence>
<feature type="transmembrane region" description="Helical" evidence="1">
    <location>
        <begin position="75"/>
        <end position="95"/>
    </location>
</feature>
<dbReference type="OrthoDB" id="528851at2"/>
<evidence type="ECO:0008006" key="4">
    <source>
        <dbReference type="Google" id="ProtNLM"/>
    </source>
</evidence>
<dbReference type="STRING" id="454136.NIES2119_12290"/>
<comment type="caution">
    <text evidence="2">The sequence shown here is derived from an EMBL/GenBank/DDBJ whole genome shotgun (WGS) entry which is preliminary data.</text>
</comment>
<evidence type="ECO:0000256" key="1">
    <source>
        <dbReference type="SAM" id="Phobius"/>
    </source>
</evidence>
<evidence type="ECO:0000313" key="3">
    <source>
        <dbReference type="Proteomes" id="UP000185860"/>
    </source>
</evidence>
<dbReference type="Proteomes" id="UP000185860">
    <property type="component" value="Unassembled WGS sequence"/>
</dbReference>
<gene>
    <name evidence="2" type="ORF">NIES2119_12290</name>
</gene>
<dbReference type="EMBL" id="MRCE01000010">
    <property type="protein sequence ID" value="OKH37915.1"/>
    <property type="molecule type" value="Genomic_DNA"/>
</dbReference>
<feature type="transmembrane region" description="Helical" evidence="1">
    <location>
        <begin position="45"/>
        <end position="63"/>
    </location>
</feature>
<feature type="transmembrane region" description="Helical" evidence="1">
    <location>
        <begin position="367"/>
        <end position="389"/>
    </location>
</feature>
<feature type="transmembrane region" description="Helical" evidence="1">
    <location>
        <begin position="224"/>
        <end position="240"/>
    </location>
</feature>
<reference evidence="2 3" key="1">
    <citation type="submission" date="2016-11" db="EMBL/GenBank/DDBJ databases">
        <title>Draft Genome Sequences of Nine Cyanobacterial Strains from Diverse Habitats.</title>
        <authorList>
            <person name="Zhu T."/>
            <person name="Hou S."/>
            <person name="Lu X."/>
            <person name="Hess W.R."/>
        </authorList>
    </citation>
    <scope>NUCLEOTIDE SEQUENCE [LARGE SCALE GENOMIC DNA]</scope>
    <source>
        <strain evidence="2 3">IAM M-71</strain>
    </source>
</reference>
<keyword evidence="1" id="KW-1133">Transmembrane helix</keyword>
<protein>
    <recommendedName>
        <fullName evidence="4">O-antigen polymerase</fullName>
    </recommendedName>
</protein>
<evidence type="ECO:0000313" key="2">
    <source>
        <dbReference type="EMBL" id="OKH37915.1"/>
    </source>
</evidence>
<dbReference type="AlphaFoldDB" id="A0A1U7IL67"/>
<feature type="transmembrane region" description="Helical" evidence="1">
    <location>
        <begin position="16"/>
        <end position="33"/>
    </location>
</feature>
<accession>A0A1U7IL67</accession>
<dbReference type="RefSeq" id="WP_073593756.1">
    <property type="nucleotide sequence ID" value="NZ_MRCE01000010.1"/>
</dbReference>
<proteinExistence type="predicted"/>
<organism evidence="2 3">
    <name type="scientific">[Phormidium ambiguum] IAM M-71</name>
    <dbReference type="NCBI Taxonomy" id="454136"/>
    <lineage>
        <taxon>Bacteria</taxon>
        <taxon>Bacillati</taxon>
        <taxon>Cyanobacteriota</taxon>
        <taxon>Cyanophyceae</taxon>
        <taxon>Oscillatoriophycideae</taxon>
        <taxon>Aerosakkonematales</taxon>
        <taxon>Aerosakkonemataceae</taxon>
        <taxon>Floridanema</taxon>
    </lineage>
</organism>
<keyword evidence="1" id="KW-0812">Transmembrane</keyword>
<keyword evidence="1" id="KW-0472">Membrane</keyword>
<feature type="transmembrane region" description="Helical" evidence="1">
    <location>
        <begin position="101"/>
        <end position="124"/>
    </location>
</feature>